<reference evidence="2" key="1">
    <citation type="submission" date="2020-01" db="EMBL/GenBank/DDBJ databases">
        <authorList>
            <person name="Mishra B."/>
        </authorList>
    </citation>
    <scope>NUCLEOTIDE SEQUENCE [LARGE SCALE GENOMIC DNA]</scope>
</reference>
<keyword evidence="3" id="KW-1185">Reference proteome</keyword>
<comment type="caution">
    <text evidence="2">The sequence shown here is derived from an EMBL/GenBank/DDBJ whole genome shotgun (WGS) entry which is preliminary data.</text>
</comment>
<organism evidence="2 3">
    <name type="scientific">Microthlaspi erraticum</name>
    <dbReference type="NCBI Taxonomy" id="1685480"/>
    <lineage>
        <taxon>Eukaryota</taxon>
        <taxon>Viridiplantae</taxon>
        <taxon>Streptophyta</taxon>
        <taxon>Embryophyta</taxon>
        <taxon>Tracheophyta</taxon>
        <taxon>Spermatophyta</taxon>
        <taxon>Magnoliopsida</taxon>
        <taxon>eudicotyledons</taxon>
        <taxon>Gunneridae</taxon>
        <taxon>Pentapetalae</taxon>
        <taxon>rosids</taxon>
        <taxon>malvids</taxon>
        <taxon>Brassicales</taxon>
        <taxon>Brassicaceae</taxon>
        <taxon>Coluteocarpeae</taxon>
        <taxon>Microthlaspi</taxon>
    </lineage>
</organism>
<dbReference type="InterPro" id="IPR017451">
    <property type="entry name" value="F-box-assoc_interact_dom"/>
</dbReference>
<dbReference type="AlphaFoldDB" id="A0A6D2HGJ5"/>
<protein>
    <recommendedName>
        <fullName evidence="1">F-box associated beta-propeller type 3 domain-containing protein</fullName>
    </recommendedName>
</protein>
<dbReference type="Proteomes" id="UP000467841">
    <property type="component" value="Unassembled WGS sequence"/>
</dbReference>
<proteinExistence type="predicted"/>
<evidence type="ECO:0000313" key="3">
    <source>
        <dbReference type="Proteomes" id="UP000467841"/>
    </source>
</evidence>
<evidence type="ECO:0000313" key="2">
    <source>
        <dbReference type="EMBL" id="CAA7013847.1"/>
    </source>
</evidence>
<dbReference type="PANTHER" id="PTHR31111">
    <property type="entry name" value="BNAA05G37150D PROTEIN-RELATED"/>
    <property type="match status" value="1"/>
</dbReference>
<name>A0A6D2HGJ5_9BRAS</name>
<evidence type="ECO:0000259" key="1">
    <source>
        <dbReference type="Pfam" id="PF08268"/>
    </source>
</evidence>
<dbReference type="OrthoDB" id="610337at2759"/>
<dbReference type="Pfam" id="PF08268">
    <property type="entry name" value="FBA_3"/>
    <property type="match status" value="1"/>
</dbReference>
<feature type="domain" description="F-box associated beta-propeller type 3" evidence="1">
    <location>
        <begin position="4"/>
        <end position="145"/>
    </location>
</feature>
<gene>
    <name evidence="2" type="ORF">MERR_LOCUS1081</name>
</gene>
<dbReference type="PANTHER" id="PTHR31111:SF125">
    <property type="entry name" value="F-BOX PROTEIN CPR30-LIKE"/>
    <property type="match status" value="1"/>
</dbReference>
<accession>A0A6D2HGJ5</accession>
<dbReference type="EMBL" id="CACVBM020000066">
    <property type="protein sequence ID" value="CAA7013847.1"/>
    <property type="molecule type" value="Genomic_DNA"/>
</dbReference>
<sequence>MGSCMIVCFDLSSEKLDVIELPYEMLHEGLRRGTTLINYKGNLGILVIHGHEVVLWVLEDAGKHKWSKRISATLSSLYDEIGNNPYIVGMTSAGEFVLSSCYQSIPFRIVYYNIERMTLTRVNIQGLEEIKDDPNPTPRIFLDYVENMKLL</sequence>
<dbReference type="InterPro" id="IPR013187">
    <property type="entry name" value="F-box-assoc_dom_typ3"/>
</dbReference>
<dbReference type="NCBIfam" id="TIGR01640">
    <property type="entry name" value="F_box_assoc_1"/>
    <property type="match status" value="1"/>
</dbReference>